<evidence type="ECO:0000313" key="9">
    <source>
        <dbReference type="Proteomes" id="UP000824134"/>
    </source>
</evidence>
<reference evidence="8" key="2">
    <citation type="submission" date="2021-04" db="EMBL/GenBank/DDBJ databases">
        <authorList>
            <person name="Gilroy R."/>
        </authorList>
    </citation>
    <scope>NUCLEOTIDE SEQUENCE</scope>
    <source>
        <strain evidence="8">ChiHjej12B11-9195</strain>
    </source>
</reference>
<name>A0A9D1ZSG4_9MICC</name>
<gene>
    <name evidence="8" type="ORF">H9821_08250</name>
</gene>
<dbReference type="GO" id="GO:0004000">
    <property type="term" value="F:adenosine deaminase activity"/>
    <property type="evidence" value="ECO:0007669"/>
    <property type="project" value="UniProtKB-ARBA"/>
</dbReference>
<comment type="caution">
    <text evidence="8">The sequence shown here is derived from an EMBL/GenBank/DDBJ whole genome shotgun (WGS) entry which is preliminary data.</text>
</comment>
<dbReference type="Proteomes" id="UP000824134">
    <property type="component" value="Unassembled WGS sequence"/>
</dbReference>
<feature type="domain" description="Adenosine deaminase" evidence="7">
    <location>
        <begin position="15"/>
        <end position="385"/>
    </location>
</feature>
<evidence type="ECO:0000256" key="6">
    <source>
        <dbReference type="ARBA" id="ARBA00022833"/>
    </source>
</evidence>
<dbReference type="GO" id="GO:0046103">
    <property type="term" value="P:inosine biosynthetic process"/>
    <property type="evidence" value="ECO:0007669"/>
    <property type="project" value="TreeGrafter"/>
</dbReference>
<dbReference type="GO" id="GO:0046872">
    <property type="term" value="F:metal ion binding"/>
    <property type="evidence" value="ECO:0007669"/>
    <property type="project" value="UniProtKB-KW"/>
</dbReference>
<dbReference type="Pfam" id="PF00962">
    <property type="entry name" value="A_deaminase"/>
    <property type="match status" value="1"/>
</dbReference>
<proteinExistence type="inferred from homology"/>
<dbReference type="AlphaFoldDB" id="A0A9D1ZSG4"/>
<dbReference type="EMBL" id="DXCN01000061">
    <property type="protein sequence ID" value="HIY95632.1"/>
    <property type="molecule type" value="Genomic_DNA"/>
</dbReference>
<dbReference type="GO" id="GO:0006154">
    <property type="term" value="P:adenosine catabolic process"/>
    <property type="evidence" value="ECO:0007669"/>
    <property type="project" value="TreeGrafter"/>
</dbReference>
<dbReference type="EC" id="3.5.4.4" evidence="3"/>
<sequence>MTAPAPTLTWLQKLPKVCLHDHLDGGLLPETLIELADQVGHTLPATDPQELGEWFKQAADSRSLARYLETFEHTVAVMQTADNLRRVAREHVLTLAADGVIYGEVRWAPELHLRGGLTMAQAVEAVADGLMDGMEQVARAGGRILVNQILCAMRHQNNSLEVVKTALAYRALGVVGFDLAGPEDGYPTALCAEALNLAAEHFLPVTLHAGEAFGLASIREALVTGRALRLGHGVRITEDITARTLAEIDPDGSLMPGADPSQTVLQLGEVAEAVKNRRIVLETCPCSNLQTDAAEKASNVGQKKAFEPALSHEEHPAALLLQAGFAVTINPDNRLMSATSMTREFAELATHQGFGLPEFFEVTYNAINGAFCSFDEKQALLTSVQSAYGQLALEEPGRADADQEEQRGA</sequence>
<reference evidence="8" key="1">
    <citation type="journal article" date="2021" name="PeerJ">
        <title>Extensive microbial diversity within the chicken gut microbiome revealed by metagenomics and culture.</title>
        <authorList>
            <person name="Gilroy R."/>
            <person name="Ravi A."/>
            <person name="Getino M."/>
            <person name="Pursley I."/>
            <person name="Horton D.L."/>
            <person name="Alikhan N.F."/>
            <person name="Baker D."/>
            <person name="Gharbi K."/>
            <person name="Hall N."/>
            <person name="Watson M."/>
            <person name="Adriaenssens E.M."/>
            <person name="Foster-Nyarko E."/>
            <person name="Jarju S."/>
            <person name="Secka A."/>
            <person name="Antonio M."/>
            <person name="Oren A."/>
            <person name="Chaudhuri R.R."/>
            <person name="La Ragione R."/>
            <person name="Hildebrand F."/>
            <person name="Pallen M.J."/>
        </authorList>
    </citation>
    <scope>NUCLEOTIDE SEQUENCE</scope>
    <source>
        <strain evidence="8">ChiHjej12B11-9195</strain>
    </source>
</reference>
<dbReference type="PANTHER" id="PTHR11409">
    <property type="entry name" value="ADENOSINE DEAMINASE"/>
    <property type="match status" value="1"/>
</dbReference>
<dbReference type="NCBIfam" id="NF006847">
    <property type="entry name" value="PRK09358.1-2"/>
    <property type="match status" value="1"/>
</dbReference>
<dbReference type="InterPro" id="IPR032466">
    <property type="entry name" value="Metal_Hydrolase"/>
</dbReference>
<dbReference type="GO" id="GO:0005829">
    <property type="term" value="C:cytosol"/>
    <property type="evidence" value="ECO:0007669"/>
    <property type="project" value="TreeGrafter"/>
</dbReference>
<comment type="similarity">
    <text evidence="2">Belongs to the metallo-dependent hydrolases superfamily. Adenosine and AMP deaminases family.</text>
</comment>
<accession>A0A9D1ZSG4</accession>
<evidence type="ECO:0000259" key="7">
    <source>
        <dbReference type="Pfam" id="PF00962"/>
    </source>
</evidence>
<dbReference type="Gene3D" id="3.20.20.140">
    <property type="entry name" value="Metal-dependent hydrolases"/>
    <property type="match status" value="1"/>
</dbReference>
<evidence type="ECO:0000256" key="1">
    <source>
        <dbReference type="ARBA" id="ARBA00001947"/>
    </source>
</evidence>
<comment type="cofactor">
    <cofactor evidence="1">
        <name>Zn(2+)</name>
        <dbReference type="ChEBI" id="CHEBI:29105"/>
    </cofactor>
</comment>
<keyword evidence="6" id="KW-0862">Zinc</keyword>
<keyword evidence="4" id="KW-0479">Metal-binding</keyword>
<dbReference type="GO" id="GO:0043103">
    <property type="term" value="P:hypoxanthine salvage"/>
    <property type="evidence" value="ECO:0007669"/>
    <property type="project" value="TreeGrafter"/>
</dbReference>
<dbReference type="PANTHER" id="PTHR11409:SF43">
    <property type="entry name" value="ADENOSINE DEAMINASE"/>
    <property type="match status" value="1"/>
</dbReference>
<dbReference type="InterPro" id="IPR006330">
    <property type="entry name" value="Ado/ade_deaminase"/>
</dbReference>
<dbReference type="SUPFAM" id="SSF51556">
    <property type="entry name" value="Metallo-dependent hydrolases"/>
    <property type="match status" value="1"/>
</dbReference>
<evidence type="ECO:0000256" key="2">
    <source>
        <dbReference type="ARBA" id="ARBA00006676"/>
    </source>
</evidence>
<organism evidence="8 9">
    <name type="scientific">Candidatus Rothia avicola</name>
    <dbReference type="NCBI Taxonomy" id="2840478"/>
    <lineage>
        <taxon>Bacteria</taxon>
        <taxon>Bacillati</taxon>
        <taxon>Actinomycetota</taxon>
        <taxon>Actinomycetes</taxon>
        <taxon>Micrococcales</taxon>
        <taxon>Micrococcaceae</taxon>
        <taxon>Rothia</taxon>
    </lineage>
</organism>
<protein>
    <recommendedName>
        <fullName evidence="3">adenosine deaminase</fullName>
        <ecNumber evidence="3">3.5.4.4</ecNumber>
    </recommendedName>
</protein>
<evidence type="ECO:0000256" key="3">
    <source>
        <dbReference type="ARBA" id="ARBA00012784"/>
    </source>
</evidence>
<evidence type="ECO:0000313" key="8">
    <source>
        <dbReference type="EMBL" id="HIY95632.1"/>
    </source>
</evidence>
<dbReference type="InterPro" id="IPR001365">
    <property type="entry name" value="A_deaminase_dom"/>
</dbReference>
<evidence type="ECO:0000256" key="5">
    <source>
        <dbReference type="ARBA" id="ARBA00022801"/>
    </source>
</evidence>
<keyword evidence="5 8" id="KW-0378">Hydrolase</keyword>
<evidence type="ECO:0000256" key="4">
    <source>
        <dbReference type="ARBA" id="ARBA00022723"/>
    </source>
</evidence>